<evidence type="ECO:0000313" key="1">
    <source>
        <dbReference type="EMBL" id="GFC76259.1"/>
    </source>
</evidence>
<organism evidence="1">
    <name type="scientific">Tanacetum cinerariifolium</name>
    <name type="common">Dalmatian daisy</name>
    <name type="synonym">Chrysanthemum cinerariifolium</name>
    <dbReference type="NCBI Taxonomy" id="118510"/>
    <lineage>
        <taxon>Eukaryota</taxon>
        <taxon>Viridiplantae</taxon>
        <taxon>Streptophyta</taxon>
        <taxon>Embryophyta</taxon>
        <taxon>Tracheophyta</taxon>
        <taxon>Spermatophyta</taxon>
        <taxon>Magnoliopsida</taxon>
        <taxon>eudicotyledons</taxon>
        <taxon>Gunneridae</taxon>
        <taxon>Pentapetalae</taxon>
        <taxon>asterids</taxon>
        <taxon>campanulids</taxon>
        <taxon>Asterales</taxon>
        <taxon>Asteraceae</taxon>
        <taxon>Asteroideae</taxon>
        <taxon>Anthemideae</taxon>
        <taxon>Anthemidinae</taxon>
        <taxon>Tanacetum</taxon>
    </lineage>
</organism>
<reference evidence="1" key="1">
    <citation type="journal article" date="2019" name="Sci. Rep.">
        <title>Draft genome of Tanacetum cinerariifolium, the natural source of mosquito coil.</title>
        <authorList>
            <person name="Yamashiro T."/>
            <person name="Shiraishi A."/>
            <person name="Satake H."/>
            <person name="Nakayama K."/>
        </authorList>
    </citation>
    <scope>NUCLEOTIDE SEQUENCE</scope>
</reference>
<comment type="caution">
    <text evidence="1">The sequence shown here is derived from an EMBL/GenBank/DDBJ whole genome shotgun (WGS) entry which is preliminary data.</text>
</comment>
<dbReference type="EMBL" id="BKCJ011055414">
    <property type="protein sequence ID" value="GFC76259.1"/>
    <property type="molecule type" value="Genomic_DNA"/>
</dbReference>
<sequence>IQEVESDLQQSEGGDRCFLNRNWLLRLVTYTFGCCFDKRFRWSRDSFGTRDYHRSNNALTISLSSATSAGTAGVEEFELTLPTTALARV</sequence>
<name>A0A699QZK9_TANCI</name>
<proteinExistence type="predicted"/>
<feature type="non-terminal residue" evidence="1">
    <location>
        <position position="1"/>
    </location>
</feature>
<gene>
    <name evidence="1" type="ORF">Tci_848229</name>
</gene>
<protein>
    <submittedName>
        <fullName evidence="1">Uncharacterized protein</fullName>
    </submittedName>
</protein>
<accession>A0A699QZK9</accession>
<dbReference type="AlphaFoldDB" id="A0A699QZK9"/>